<dbReference type="GO" id="GO:0008830">
    <property type="term" value="F:dTDP-4-dehydrorhamnose 3,5-epimerase activity"/>
    <property type="evidence" value="ECO:0007669"/>
    <property type="project" value="UniProtKB-EC"/>
</dbReference>
<dbReference type="Pfam" id="PF05523">
    <property type="entry name" value="FdtA"/>
    <property type="match status" value="1"/>
</dbReference>
<keyword evidence="2" id="KW-0413">Isomerase</keyword>
<gene>
    <name evidence="2" type="primary">rfbC</name>
</gene>
<evidence type="ECO:0000313" key="2">
    <source>
        <dbReference type="EMBL" id="AIF09173.1"/>
    </source>
</evidence>
<dbReference type="InterPro" id="IPR011051">
    <property type="entry name" value="RmlC_Cupin_sf"/>
</dbReference>
<accession>A0A075H5H0</accession>
<organism evidence="2">
    <name type="scientific">uncultured marine thaumarchaeote KM3_35_D03</name>
    <dbReference type="NCBI Taxonomy" id="1456132"/>
    <lineage>
        <taxon>Archaea</taxon>
        <taxon>Nitrososphaerota</taxon>
        <taxon>environmental samples</taxon>
    </lineage>
</organism>
<dbReference type="InterPro" id="IPR014710">
    <property type="entry name" value="RmlC-like_jellyroll"/>
</dbReference>
<sequence length="147" mass="16806">MELGFSTYNLETHQTKDTSDSRVNGELTVVWRDWDEIINVPKMVYVNSVNPKQVKGPHLHQNRTTYFYCIDGKIVIIIQDKKGDFHEIESESGKPILVSVSNGVGAAIINPGNNVAKVLVLADIAWKPNDNEMKNIKFEDYDWNKWK</sequence>
<proteinExistence type="predicted"/>
<dbReference type="SUPFAM" id="SSF51182">
    <property type="entry name" value="RmlC-like cupins"/>
    <property type="match status" value="1"/>
</dbReference>
<dbReference type="EMBL" id="KF900854">
    <property type="protein sequence ID" value="AIF09173.1"/>
    <property type="molecule type" value="Genomic_DNA"/>
</dbReference>
<feature type="domain" description="Sugar 3,4-ketoisomerase QdtA cupin" evidence="1">
    <location>
        <begin position="13"/>
        <end position="131"/>
    </location>
</feature>
<dbReference type="CDD" id="cd02208">
    <property type="entry name" value="cupin_RmlC-like"/>
    <property type="match status" value="1"/>
</dbReference>
<name>A0A075H5H0_9ARCH</name>
<protein>
    <submittedName>
        <fullName evidence="2">dTDP-4-dehydrorhamnose 3,5-epimerase (RfbC)</fullName>
        <ecNumber evidence="2">5.1.3.13</ecNumber>
    </submittedName>
</protein>
<reference evidence="2" key="1">
    <citation type="journal article" date="2014" name="Genome Biol. Evol.">
        <title>Pangenome evidence for extensive interdomain horizontal transfer affecting lineage core and shell genes in uncultured planktonic thaumarchaeota and euryarchaeota.</title>
        <authorList>
            <person name="Deschamps P."/>
            <person name="Zivanovic Y."/>
            <person name="Moreira D."/>
            <person name="Rodriguez-Valera F."/>
            <person name="Lopez-Garcia P."/>
        </authorList>
    </citation>
    <scope>NUCLEOTIDE SEQUENCE</scope>
</reference>
<dbReference type="EC" id="5.1.3.13" evidence="2"/>
<dbReference type="AlphaFoldDB" id="A0A075H5H0"/>
<evidence type="ECO:0000259" key="1">
    <source>
        <dbReference type="Pfam" id="PF05523"/>
    </source>
</evidence>
<dbReference type="InterPro" id="IPR008894">
    <property type="entry name" value="QdtA_cupin_dom"/>
</dbReference>
<dbReference type="Gene3D" id="2.60.120.10">
    <property type="entry name" value="Jelly Rolls"/>
    <property type="match status" value="1"/>
</dbReference>